<sequence length="137" mass="15761">MFYQNKKQETTEIGHKNNLHLAFGFEFVPLEKYYFVMSIMVGGWHACLISIGVEWRALCQCHGIRVLPPPAPLETRTAYRIRTVKVPSDVRLLRGLILPFVQDIMLFVFYRFGGCERRLCPRTGDEEEAAMSGHLAL</sequence>
<evidence type="ECO:0000313" key="3">
    <source>
        <dbReference type="Proteomes" id="UP001558652"/>
    </source>
</evidence>
<keyword evidence="1" id="KW-1133">Transmembrane helix</keyword>
<dbReference type="Proteomes" id="UP001558652">
    <property type="component" value="Unassembled WGS sequence"/>
</dbReference>
<name>A0ABD0Z2U9_9HEMI</name>
<evidence type="ECO:0000313" key="2">
    <source>
        <dbReference type="EMBL" id="KAL1138022.1"/>
    </source>
</evidence>
<feature type="transmembrane region" description="Helical" evidence="1">
    <location>
        <begin position="33"/>
        <end position="55"/>
    </location>
</feature>
<proteinExistence type="predicted"/>
<comment type="caution">
    <text evidence="2">The sequence shown here is derived from an EMBL/GenBank/DDBJ whole genome shotgun (WGS) entry which is preliminary data.</text>
</comment>
<dbReference type="EMBL" id="JBFDAA010000004">
    <property type="protein sequence ID" value="KAL1138022.1"/>
    <property type="molecule type" value="Genomic_DNA"/>
</dbReference>
<dbReference type="AlphaFoldDB" id="A0ABD0Z2U9"/>
<gene>
    <name evidence="2" type="ORF">AAG570_009717</name>
</gene>
<keyword evidence="1" id="KW-0812">Transmembrane</keyword>
<accession>A0ABD0Z2U9</accession>
<organism evidence="2 3">
    <name type="scientific">Ranatra chinensis</name>
    <dbReference type="NCBI Taxonomy" id="642074"/>
    <lineage>
        <taxon>Eukaryota</taxon>
        <taxon>Metazoa</taxon>
        <taxon>Ecdysozoa</taxon>
        <taxon>Arthropoda</taxon>
        <taxon>Hexapoda</taxon>
        <taxon>Insecta</taxon>
        <taxon>Pterygota</taxon>
        <taxon>Neoptera</taxon>
        <taxon>Paraneoptera</taxon>
        <taxon>Hemiptera</taxon>
        <taxon>Heteroptera</taxon>
        <taxon>Panheteroptera</taxon>
        <taxon>Nepomorpha</taxon>
        <taxon>Nepidae</taxon>
        <taxon>Ranatrinae</taxon>
        <taxon>Ranatra</taxon>
    </lineage>
</organism>
<evidence type="ECO:0000256" key="1">
    <source>
        <dbReference type="SAM" id="Phobius"/>
    </source>
</evidence>
<keyword evidence="1" id="KW-0472">Membrane</keyword>
<keyword evidence="3" id="KW-1185">Reference proteome</keyword>
<reference evidence="2 3" key="1">
    <citation type="submission" date="2024-07" db="EMBL/GenBank/DDBJ databases">
        <title>Chromosome-level genome assembly of the water stick insect Ranatra chinensis (Heteroptera: Nepidae).</title>
        <authorList>
            <person name="Liu X."/>
        </authorList>
    </citation>
    <scope>NUCLEOTIDE SEQUENCE [LARGE SCALE GENOMIC DNA]</scope>
    <source>
        <strain evidence="2">Cailab_2021Rc</strain>
        <tissue evidence="2">Muscle</tissue>
    </source>
</reference>
<protein>
    <submittedName>
        <fullName evidence="2">Uncharacterized protein</fullName>
    </submittedName>
</protein>